<dbReference type="GO" id="GO:0005634">
    <property type="term" value="C:nucleus"/>
    <property type="evidence" value="ECO:0007669"/>
    <property type="project" value="UniProtKB-SubCell"/>
</dbReference>
<dbReference type="CDD" id="cd06141">
    <property type="entry name" value="WRN_exo"/>
    <property type="match status" value="1"/>
</dbReference>
<evidence type="ECO:0000256" key="3">
    <source>
        <dbReference type="ARBA" id="ARBA00022723"/>
    </source>
</evidence>
<dbReference type="GO" id="GO:0003676">
    <property type="term" value="F:nucleic acid binding"/>
    <property type="evidence" value="ECO:0007669"/>
    <property type="project" value="InterPro"/>
</dbReference>
<evidence type="ECO:0000256" key="1">
    <source>
        <dbReference type="ARBA" id="ARBA00004123"/>
    </source>
</evidence>
<keyword evidence="5" id="KW-0269">Exonuclease</keyword>
<dbReference type="InterPro" id="IPR002562">
    <property type="entry name" value="3'-5'_exonuclease_dom"/>
</dbReference>
<gene>
    <name evidence="11" type="ORF">INT47_012932</name>
</gene>
<sequence>MRPLFQNSVGPVQLSKILREMHAEHHADSLLTRGNTEKIMFPEFSEFSDKRLYNGYVPSPGYLSYIYTSIIEKIRPQLDWHMMSLNGNIHKGDHSFKITGHMGKLKEEPTFTALYTCLNEYEEIRMQVLAPSKALSHLASPFNALVKSYNLNGYQLPSLFYTDNINSDRAFLEGVLPSLLDNVRKTSIQKPANSEETSTPEHNSDLPVLTLPDTANISVFSVPEDIDNACQNILDGLETNNCLYVGFGCEWIARNHGHFNYRSRGAQASLNEVSLIQICFKEQIYLFRTFEFTVDDFPEKLQHLLECGDVKKIGKNVSGDFTRLRKGYQINPEGLIELGTFCKEKGVIEKRSFSLAKICAVVLKASLPKPTDIRCGNWNAAQLTQDQIKYAALDAYVSMAIFESLIDCPSVHKKVSPSTAKNTLVSLYTNSCKIFPCAFGYLEDLPQDLSVLHPATKTYLEKNTTVVDESLQALVKI</sequence>
<comment type="subcellular location">
    <subcellularLocation>
        <location evidence="1">Nucleus</location>
    </subcellularLocation>
</comment>
<dbReference type="GO" id="GO:0006139">
    <property type="term" value="P:nucleobase-containing compound metabolic process"/>
    <property type="evidence" value="ECO:0007669"/>
    <property type="project" value="InterPro"/>
</dbReference>
<proteinExistence type="predicted"/>
<keyword evidence="2" id="KW-0540">Nuclease</keyword>
<dbReference type="PANTHER" id="PTHR13620">
    <property type="entry name" value="3-5 EXONUCLEASE"/>
    <property type="match status" value="1"/>
</dbReference>
<dbReference type="SMART" id="SM00474">
    <property type="entry name" value="35EXOc"/>
    <property type="match status" value="1"/>
</dbReference>
<dbReference type="EMBL" id="JAEPRD010000485">
    <property type="protein sequence ID" value="KAG2191056.1"/>
    <property type="molecule type" value="Genomic_DNA"/>
</dbReference>
<evidence type="ECO:0000256" key="9">
    <source>
        <dbReference type="ARBA" id="ARBA00042761"/>
    </source>
</evidence>
<evidence type="ECO:0000256" key="2">
    <source>
        <dbReference type="ARBA" id="ARBA00022722"/>
    </source>
</evidence>
<evidence type="ECO:0000256" key="6">
    <source>
        <dbReference type="ARBA" id="ARBA00022842"/>
    </source>
</evidence>
<evidence type="ECO:0000256" key="4">
    <source>
        <dbReference type="ARBA" id="ARBA00022801"/>
    </source>
</evidence>
<feature type="domain" description="3'-5' exonuclease" evidence="10">
    <location>
        <begin position="217"/>
        <end position="410"/>
    </location>
</feature>
<keyword evidence="12" id="KW-1185">Reference proteome</keyword>
<evidence type="ECO:0000259" key="10">
    <source>
        <dbReference type="SMART" id="SM00474"/>
    </source>
</evidence>
<name>A0A8H7QGJ1_9FUNG</name>
<protein>
    <recommendedName>
        <fullName evidence="8">3'-5' exonuclease</fullName>
    </recommendedName>
    <alternativeName>
        <fullName evidence="9">Werner Syndrome-like exonuclease</fullName>
    </alternativeName>
</protein>
<keyword evidence="3" id="KW-0479">Metal-binding</keyword>
<reference evidence="11" key="1">
    <citation type="submission" date="2020-12" db="EMBL/GenBank/DDBJ databases">
        <title>Metabolic potential, ecology and presence of endohyphal bacteria is reflected in genomic diversity of Mucoromycotina.</title>
        <authorList>
            <person name="Muszewska A."/>
            <person name="Okrasinska A."/>
            <person name="Steczkiewicz K."/>
            <person name="Drgas O."/>
            <person name="Orlowska M."/>
            <person name="Perlinska-Lenart U."/>
            <person name="Aleksandrzak-Piekarczyk T."/>
            <person name="Szatraj K."/>
            <person name="Zielenkiewicz U."/>
            <person name="Pilsyk S."/>
            <person name="Malc E."/>
            <person name="Mieczkowski P."/>
            <person name="Kruszewska J.S."/>
            <person name="Biernat P."/>
            <person name="Pawlowska J."/>
        </authorList>
    </citation>
    <scope>NUCLEOTIDE SEQUENCE</scope>
    <source>
        <strain evidence="11">WA0000017839</strain>
    </source>
</reference>
<dbReference type="PANTHER" id="PTHR13620:SF109">
    <property type="entry name" value="3'-5' EXONUCLEASE"/>
    <property type="match status" value="1"/>
</dbReference>
<dbReference type="Gene3D" id="3.30.420.10">
    <property type="entry name" value="Ribonuclease H-like superfamily/Ribonuclease H"/>
    <property type="match status" value="1"/>
</dbReference>
<dbReference type="GO" id="GO:0046872">
    <property type="term" value="F:metal ion binding"/>
    <property type="evidence" value="ECO:0007669"/>
    <property type="project" value="UniProtKB-KW"/>
</dbReference>
<dbReference type="InterPro" id="IPR051132">
    <property type="entry name" value="3-5_Exonuclease_domain"/>
</dbReference>
<evidence type="ECO:0000313" key="11">
    <source>
        <dbReference type="EMBL" id="KAG2191056.1"/>
    </source>
</evidence>
<evidence type="ECO:0000256" key="8">
    <source>
        <dbReference type="ARBA" id="ARBA00040531"/>
    </source>
</evidence>
<keyword evidence="7" id="KW-0539">Nucleus</keyword>
<dbReference type="InterPro" id="IPR036397">
    <property type="entry name" value="RNaseH_sf"/>
</dbReference>
<organism evidence="11 12">
    <name type="scientific">Mucor saturninus</name>
    <dbReference type="NCBI Taxonomy" id="64648"/>
    <lineage>
        <taxon>Eukaryota</taxon>
        <taxon>Fungi</taxon>
        <taxon>Fungi incertae sedis</taxon>
        <taxon>Mucoromycota</taxon>
        <taxon>Mucoromycotina</taxon>
        <taxon>Mucoromycetes</taxon>
        <taxon>Mucorales</taxon>
        <taxon>Mucorineae</taxon>
        <taxon>Mucoraceae</taxon>
        <taxon>Mucor</taxon>
    </lineage>
</organism>
<dbReference type="GO" id="GO:0008408">
    <property type="term" value="F:3'-5' exonuclease activity"/>
    <property type="evidence" value="ECO:0007669"/>
    <property type="project" value="InterPro"/>
</dbReference>
<evidence type="ECO:0000256" key="5">
    <source>
        <dbReference type="ARBA" id="ARBA00022839"/>
    </source>
</evidence>
<evidence type="ECO:0000313" key="12">
    <source>
        <dbReference type="Proteomes" id="UP000603453"/>
    </source>
</evidence>
<keyword evidence="4" id="KW-0378">Hydrolase</keyword>
<dbReference type="OrthoDB" id="1920326at2759"/>
<dbReference type="InterPro" id="IPR012337">
    <property type="entry name" value="RNaseH-like_sf"/>
</dbReference>
<feature type="non-terminal residue" evidence="11">
    <location>
        <position position="1"/>
    </location>
</feature>
<accession>A0A8H7QGJ1</accession>
<keyword evidence="6" id="KW-0460">Magnesium</keyword>
<evidence type="ECO:0000256" key="7">
    <source>
        <dbReference type="ARBA" id="ARBA00023242"/>
    </source>
</evidence>
<dbReference type="AlphaFoldDB" id="A0A8H7QGJ1"/>
<comment type="caution">
    <text evidence="11">The sequence shown here is derived from an EMBL/GenBank/DDBJ whole genome shotgun (WGS) entry which is preliminary data.</text>
</comment>
<dbReference type="Pfam" id="PF01612">
    <property type="entry name" value="DNA_pol_A_exo1"/>
    <property type="match status" value="1"/>
</dbReference>
<dbReference type="SUPFAM" id="SSF53098">
    <property type="entry name" value="Ribonuclease H-like"/>
    <property type="match status" value="1"/>
</dbReference>
<dbReference type="Proteomes" id="UP000603453">
    <property type="component" value="Unassembled WGS sequence"/>
</dbReference>